<feature type="modified residue" description="4-aspartylphosphate" evidence="1">
    <location>
        <position position="54"/>
    </location>
</feature>
<dbReference type="AlphaFoldDB" id="A0A6P1VSN0"/>
<dbReference type="Pfam" id="PF00072">
    <property type="entry name" value="Response_reg"/>
    <property type="match status" value="1"/>
</dbReference>
<dbReference type="InterPro" id="IPR007492">
    <property type="entry name" value="LytTR_DNA-bd_dom"/>
</dbReference>
<dbReference type="SUPFAM" id="SSF52172">
    <property type="entry name" value="CheY-like"/>
    <property type="match status" value="1"/>
</dbReference>
<evidence type="ECO:0000313" key="5">
    <source>
        <dbReference type="Proteomes" id="UP000464577"/>
    </source>
</evidence>
<name>A0A6P1VSN0_9BACT</name>
<organism evidence="4 5">
    <name type="scientific">Spirosoma endbachense</name>
    <dbReference type="NCBI Taxonomy" id="2666025"/>
    <lineage>
        <taxon>Bacteria</taxon>
        <taxon>Pseudomonadati</taxon>
        <taxon>Bacteroidota</taxon>
        <taxon>Cytophagia</taxon>
        <taxon>Cytophagales</taxon>
        <taxon>Cytophagaceae</taxon>
        <taxon>Spirosoma</taxon>
    </lineage>
</organism>
<feature type="domain" description="Response regulatory" evidence="2">
    <location>
        <begin position="3"/>
        <end position="116"/>
    </location>
</feature>
<evidence type="ECO:0000313" key="4">
    <source>
        <dbReference type="EMBL" id="QHV95614.1"/>
    </source>
</evidence>
<dbReference type="GO" id="GO:0000156">
    <property type="term" value="F:phosphorelay response regulator activity"/>
    <property type="evidence" value="ECO:0007669"/>
    <property type="project" value="InterPro"/>
</dbReference>
<evidence type="ECO:0000259" key="2">
    <source>
        <dbReference type="PROSITE" id="PS50110"/>
    </source>
</evidence>
<dbReference type="PANTHER" id="PTHR37299">
    <property type="entry name" value="TRANSCRIPTIONAL REGULATOR-RELATED"/>
    <property type="match status" value="1"/>
</dbReference>
<gene>
    <name evidence="4" type="ORF">GJR95_11625</name>
</gene>
<dbReference type="SMART" id="SM00448">
    <property type="entry name" value="REC"/>
    <property type="match status" value="1"/>
</dbReference>
<dbReference type="InterPro" id="IPR001789">
    <property type="entry name" value="Sig_transdc_resp-reg_receiver"/>
</dbReference>
<feature type="domain" description="HTH LytTR-type" evidence="3">
    <location>
        <begin position="136"/>
        <end position="238"/>
    </location>
</feature>
<dbReference type="Gene3D" id="2.40.50.1020">
    <property type="entry name" value="LytTr DNA-binding domain"/>
    <property type="match status" value="1"/>
</dbReference>
<dbReference type="SMART" id="SM00850">
    <property type="entry name" value="LytTR"/>
    <property type="match status" value="1"/>
</dbReference>
<protein>
    <submittedName>
        <fullName evidence="4">Response regulator</fullName>
    </submittedName>
</protein>
<dbReference type="PANTHER" id="PTHR37299:SF1">
    <property type="entry name" value="STAGE 0 SPORULATION PROTEIN A HOMOLOG"/>
    <property type="match status" value="1"/>
</dbReference>
<proteinExistence type="predicted"/>
<dbReference type="Gene3D" id="3.40.50.2300">
    <property type="match status" value="1"/>
</dbReference>
<keyword evidence="5" id="KW-1185">Reference proteome</keyword>
<dbReference type="PROSITE" id="PS50930">
    <property type="entry name" value="HTH_LYTTR"/>
    <property type="match status" value="1"/>
</dbReference>
<sequence length="239" mass="27785">MTCIVLDDEELSVNFLVDKNIRKVPYLKLMGTFTNPQEALLFLQTNTVDLIFLDIEMPNFDIDGIDFMKLMKADQRYILVTAHAEYALESYEYNVVDYLRKPYSFDRFAKAVQKAQERIQLPAQAQEISPKLIDSLYVRSDNKKVRMLFDSICYVEADRNYATIFRADDHIATKTTLNKLEGEFPVTHFMRVHKSYIVSLDKIEFVEKDQIGVKRTEGIVMIPLSSLYKKELLQAIEKG</sequence>
<keyword evidence="1" id="KW-0597">Phosphoprotein</keyword>
<dbReference type="InterPro" id="IPR011006">
    <property type="entry name" value="CheY-like_superfamily"/>
</dbReference>
<accession>A0A6P1VSN0</accession>
<dbReference type="PROSITE" id="PS50110">
    <property type="entry name" value="RESPONSE_REGULATORY"/>
    <property type="match status" value="1"/>
</dbReference>
<dbReference type="KEGG" id="senf:GJR95_11625"/>
<dbReference type="InterPro" id="IPR046947">
    <property type="entry name" value="LytR-like"/>
</dbReference>
<dbReference type="Proteomes" id="UP000464577">
    <property type="component" value="Chromosome"/>
</dbReference>
<dbReference type="EMBL" id="CP045997">
    <property type="protein sequence ID" value="QHV95614.1"/>
    <property type="molecule type" value="Genomic_DNA"/>
</dbReference>
<reference evidence="4 5" key="1">
    <citation type="submission" date="2019-11" db="EMBL/GenBank/DDBJ databases">
        <title>Spirosoma endbachense sp. nov., isolated from a natural salt meadow.</title>
        <authorList>
            <person name="Rojas J."/>
            <person name="Ambika Manirajan B."/>
            <person name="Ratering S."/>
            <person name="Suarez C."/>
            <person name="Geissler-Plaum R."/>
            <person name="Schnell S."/>
        </authorList>
    </citation>
    <scope>NUCLEOTIDE SEQUENCE [LARGE SCALE GENOMIC DNA]</scope>
    <source>
        <strain evidence="4 5">I-24</strain>
    </source>
</reference>
<evidence type="ECO:0000259" key="3">
    <source>
        <dbReference type="PROSITE" id="PS50930"/>
    </source>
</evidence>
<evidence type="ECO:0000256" key="1">
    <source>
        <dbReference type="PROSITE-ProRule" id="PRU00169"/>
    </source>
</evidence>
<dbReference type="RefSeq" id="WP_162386023.1">
    <property type="nucleotide sequence ID" value="NZ_CP045997.1"/>
</dbReference>
<dbReference type="GO" id="GO:0003677">
    <property type="term" value="F:DNA binding"/>
    <property type="evidence" value="ECO:0007669"/>
    <property type="project" value="InterPro"/>
</dbReference>
<dbReference type="Pfam" id="PF04397">
    <property type="entry name" value="LytTR"/>
    <property type="match status" value="1"/>
</dbReference>